<dbReference type="OMA" id="GMMKSYQ"/>
<accession>W6QNZ5</accession>
<sequence>MDSMYDRDMRDQWENSLLGVRFWEDATKHVEQLTAGERKALPPHLSPVQSPAQSPAKDPVQTTVTSASGKSPTKRKSLFPLSRLASFNNLRFLHSSAGTDTTNSPEKSPTKSLKSSKKGSWRLPSFKSLSLRHRGPIVASTEGFVELQKPTPTRPSILSPTTFFPPEYSLPPLPPAPRPIFRSLYRGPSATNIDIAPPTASEDSYPCDPVAPNHLSILSFQDWLEQQSDPQPETMAPPHPDTSSFVHLMAHLNDGGTWDDIPRTKLVLELNMLFDVRKVSPESIVDLDDDQILDEGAMTDEVTMVDKGTMTDFDVECPVKTTTMIDNATMTEPDIKGSAIDSLPADKATQSDDILTGVATAGDNAPTLKSAARPVTTEQAGVNTDCAIENQTTDGNLAIDSSMTMFDFESSEAESPTNNKNAKGKAAVHDWDLYNANEFGMQDLPICDAPRYPDQEVIEVAAPKEDETISSIINEALKDNTIDDDRFFENLKDKIKVSVLTMDQVWPLTEFRNLRVLKLFGMMKSYQPAIWKTVWLNPHLTTLELHMAVGLEIVEPVGPSGWEPIKKGWVMNVKSHASPVYYGQGDGEVSPKVGYGEYLDKYCIEKAKVLALATGFPVPTYLPVEHLTLSGFAVDGDPFGMWFRNLKEVHFKKDCIDCGFWLPRFQRNVRVRQAGEFGVARGEDGPSGENSVEELSDEELAELSSAVRGLGVF</sequence>
<dbReference type="OrthoDB" id="5368934at2759"/>
<evidence type="ECO:0000256" key="1">
    <source>
        <dbReference type="SAM" id="MobiDB-lite"/>
    </source>
</evidence>
<keyword evidence="3" id="KW-1185">Reference proteome</keyword>
<organism evidence="2 3">
    <name type="scientific">Penicillium roqueforti (strain FM164)</name>
    <dbReference type="NCBI Taxonomy" id="1365484"/>
    <lineage>
        <taxon>Eukaryota</taxon>
        <taxon>Fungi</taxon>
        <taxon>Dikarya</taxon>
        <taxon>Ascomycota</taxon>
        <taxon>Pezizomycotina</taxon>
        <taxon>Eurotiomycetes</taxon>
        <taxon>Eurotiomycetidae</taxon>
        <taxon>Eurotiales</taxon>
        <taxon>Aspergillaceae</taxon>
        <taxon>Penicillium</taxon>
    </lineage>
</organism>
<evidence type="ECO:0000313" key="2">
    <source>
        <dbReference type="EMBL" id="CDM38140.1"/>
    </source>
</evidence>
<dbReference type="AlphaFoldDB" id="W6QNZ5"/>
<name>W6QNZ5_PENRF</name>
<dbReference type="EMBL" id="HG792023">
    <property type="protein sequence ID" value="CDM38140.1"/>
    <property type="molecule type" value="Genomic_DNA"/>
</dbReference>
<reference evidence="2" key="1">
    <citation type="journal article" date="2014" name="Nat. Commun.">
        <title>Multiple recent horizontal transfers of a large genomic region in cheese making fungi.</title>
        <authorList>
            <person name="Cheeseman K."/>
            <person name="Ropars J."/>
            <person name="Renault P."/>
            <person name="Dupont J."/>
            <person name="Gouzy J."/>
            <person name="Branca A."/>
            <person name="Abraham A.L."/>
            <person name="Ceppi M."/>
            <person name="Conseiller E."/>
            <person name="Debuchy R."/>
            <person name="Malagnac F."/>
            <person name="Goarin A."/>
            <person name="Silar P."/>
            <person name="Lacoste S."/>
            <person name="Sallet E."/>
            <person name="Bensimon A."/>
            <person name="Giraud T."/>
            <person name="Brygoo Y."/>
        </authorList>
    </citation>
    <scope>NUCLEOTIDE SEQUENCE [LARGE SCALE GENOMIC DNA]</scope>
    <source>
        <strain evidence="2">FM164</strain>
    </source>
</reference>
<feature type="compositionally biased region" description="Polar residues" evidence="1">
    <location>
        <begin position="60"/>
        <end position="71"/>
    </location>
</feature>
<feature type="compositionally biased region" description="Polar residues" evidence="1">
    <location>
        <begin position="96"/>
        <end position="106"/>
    </location>
</feature>
<evidence type="ECO:0000313" key="3">
    <source>
        <dbReference type="Proteomes" id="UP000030686"/>
    </source>
</evidence>
<proteinExistence type="predicted"/>
<feature type="region of interest" description="Disordered" evidence="1">
    <location>
        <begin position="96"/>
        <end position="120"/>
    </location>
</feature>
<protein>
    <submittedName>
        <fullName evidence="2">Uncharacterized protein</fullName>
    </submittedName>
</protein>
<feature type="region of interest" description="Disordered" evidence="1">
    <location>
        <begin position="34"/>
        <end position="75"/>
    </location>
</feature>
<gene>
    <name evidence="2" type="ORF">PROQFM164_S09g000056</name>
</gene>
<dbReference type="Proteomes" id="UP000030686">
    <property type="component" value="Unassembled WGS sequence"/>
</dbReference>